<gene>
    <name evidence="10" type="primary">tal</name>
    <name evidence="11" type="ORF">IPV69_14410</name>
</gene>
<keyword evidence="8 10" id="KW-0570">Pentose shunt</keyword>
<dbReference type="AlphaFoldDB" id="A0A7M2WRP7"/>
<evidence type="ECO:0000256" key="4">
    <source>
        <dbReference type="ARBA" id="ARBA00008426"/>
    </source>
</evidence>
<dbReference type="GO" id="GO:0005975">
    <property type="term" value="P:carbohydrate metabolic process"/>
    <property type="evidence" value="ECO:0007669"/>
    <property type="project" value="InterPro"/>
</dbReference>
<feature type="active site" description="Schiff-base intermediate with substrate" evidence="10">
    <location>
        <position position="138"/>
    </location>
</feature>
<evidence type="ECO:0000256" key="2">
    <source>
        <dbReference type="ARBA" id="ARBA00004496"/>
    </source>
</evidence>
<protein>
    <recommendedName>
        <fullName evidence="5 10">Transaldolase</fullName>
        <ecNumber evidence="5 10">2.2.1.2</ecNumber>
    </recommendedName>
</protein>
<evidence type="ECO:0000256" key="3">
    <source>
        <dbReference type="ARBA" id="ARBA00004857"/>
    </source>
</evidence>
<comment type="similarity">
    <text evidence="4 10">Belongs to the transaldolase family. Type 2 subfamily.</text>
</comment>
<comment type="subcellular location">
    <subcellularLocation>
        <location evidence="2 10">Cytoplasm</location>
    </subcellularLocation>
</comment>
<sequence>MSIKALIASGTKLWLDSIDPTLVAENRGWGATGATSNPIIVSDLLKTGRWDEEIQELIDEGKSDTDIAWEMTDHLVHDAQEVFYPVYQQTNGNNGYVSFELDPLLEDVNNPVPTAEAIRRYIELGKKWAAGHENRMIKVPATEAGLGCLEELAAAGITLNVTLIFSERQYKIARDNVWRGAQRRKEGLSKFKSVYSIFVSRVDVYTEKYVPELSPAAQGQVGILNVKRLWALNQAFWADKKLPLQQEIIFASTGTKKPEDPKDKYVAALAGSDIQTNPPATNDAIRQMNKLFTRQVDKLPSQEIQDEIDAKVNIAKMEAKLMEEGTSKFAEPQVALLKLIKLKRELLSSAK</sequence>
<dbReference type="RefSeq" id="WP_206290385.1">
    <property type="nucleotide sequence ID" value="NZ_CP063458.1"/>
</dbReference>
<dbReference type="PANTHER" id="PTHR10683:SF31">
    <property type="entry name" value="TRANSALDOLASE"/>
    <property type="match status" value="1"/>
</dbReference>
<evidence type="ECO:0000256" key="8">
    <source>
        <dbReference type="ARBA" id="ARBA00023126"/>
    </source>
</evidence>
<dbReference type="EMBL" id="CP063458">
    <property type="protein sequence ID" value="QOV87481.1"/>
    <property type="molecule type" value="Genomic_DNA"/>
</dbReference>
<dbReference type="InterPro" id="IPR001585">
    <property type="entry name" value="TAL/FSA"/>
</dbReference>
<keyword evidence="7 10" id="KW-0808">Transferase</keyword>
<dbReference type="PANTHER" id="PTHR10683">
    <property type="entry name" value="TRANSALDOLASE"/>
    <property type="match status" value="1"/>
</dbReference>
<dbReference type="GO" id="GO:0005737">
    <property type="term" value="C:cytoplasm"/>
    <property type="evidence" value="ECO:0007669"/>
    <property type="project" value="UniProtKB-SubCell"/>
</dbReference>
<dbReference type="InterPro" id="IPR004732">
    <property type="entry name" value="Transaldolase_2"/>
</dbReference>
<name>A0A7M2WRP7_9BACT</name>
<evidence type="ECO:0000256" key="10">
    <source>
        <dbReference type="HAMAP-Rule" id="MF_00493"/>
    </source>
</evidence>
<keyword evidence="6 10" id="KW-0963">Cytoplasm</keyword>
<dbReference type="Pfam" id="PF00923">
    <property type="entry name" value="TAL_FSA"/>
    <property type="match status" value="1"/>
</dbReference>
<proteinExistence type="inferred from homology"/>
<keyword evidence="9 10" id="KW-0704">Schiff base</keyword>
<dbReference type="InterPro" id="IPR013785">
    <property type="entry name" value="Aldolase_TIM"/>
</dbReference>
<evidence type="ECO:0000313" key="11">
    <source>
        <dbReference type="EMBL" id="QOV87481.1"/>
    </source>
</evidence>
<dbReference type="EC" id="2.2.1.2" evidence="5 10"/>
<comment type="function">
    <text evidence="1 10">Transaldolase is important for the balance of metabolites in the pentose-phosphate pathway.</text>
</comment>
<evidence type="ECO:0000313" key="12">
    <source>
        <dbReference type="Proteomes" id="UP000593765"/>
    </source>
</evidence>
<reference evidence="11 12" key="1">
    <citation type="submission" date="2020-10" db="EMBL/GenBank/DDBJ databases">
        <title>Wide distribution of Phycisphaera-like planctomycetes from WD2101 soil group in peatlands and genome analysis of the first cultivated representative.</title>
        <authorList>
            <person name="Dedysh S.N."/>
            <person name="Beletsky A.V."/>
            <person name="Ivanova A."/>
            <person name="Kulichevskaya I.S."/>
            <person name="Suzina N.E."/>
            <person name="Philippov D.A."/>
            <person name="Rakitin A.L."/>
            <person name="Mardanov A.V."/>
            <person name="Ravin N.V."/>
        </authorList>
    </citation>
    <scope>NUCLEOTIDE SEQUENCE [LARGE SCALE GENOMIC DNA]</scope>
    <source>
        <strain evidence="11 12">M1803</strain>
    </source>
</reference>
<dbReference type="HAMAP" id="MF_00493">
    <property type="entry name" value="Transaldolase_2"/>
    <property type="match status" value="1"/>
</dbReference>
<keyword evidence="12" id="KW-1185">Reference proteome</keyword>
<dbReference type="GO" id="GO:0004801">
    <property type="term" value="F:transaldolase activity"/>
    <property type="evidence" value="ECO:0007669"/>
    <property type="project" value="UniProtKB-UniRule"/>
</dbReference>
<accession>A0A7M2WRP7</accession>
<dbReference type="UniPathway" id="UPA00115">
    <property type="reaction ID" value="UER00414"/>
</dbReference>
<evidence type="ECO:0000256" key="5">
    <source>
        <dbReference type="ARBA" id="ARBA00013151"/>
    </source>
</evidence>
<dbReference type="GO" id="GO:0006098">
    <property type="term" value="P:pentose-phosphate shunt"/>
    <property type="evidence" value="ECO:0007669"/>
    <property type="project" value="UniProtKB-UniRule"/>
</dbReference>
<evidence type="ECO:0000256" key="1">
    <source>
        <dbReference type="ARBA" id="ARBA00003518"/>
    </source>
</evidence>
<dbReference type="KEGG" id="hbs:IPV69_14410"/>
<evidence type="ECO:0000256" key="7">
    <source>
        <dbReference type="ARBA" id="ARBA00022679"/>
    </source>
</evidence>
<dbReference type="SUPFAM" id="SSF51569">
    <property type="entry name" value="Aldolase"/>
    <property type="match status" value="1"/>
</dbReference>
<evidence type="ECO:0000256" key="9">
    <source>
        <dbReference type="ARBA" id="ARBA00023270"/>
    </source>
</evidence>
<dbReference type="Proteomes" id="UP000593765">
    <property type="component" value="Chromosome"/>
</dbReference>
<dbReference type="Gene3D" id="3.20.20.70">
    <property type="entry name" value="Aldolase class I"/>
    <property type="match status" value="1"/>
</dbReference>
<comment type="pathway">
    <text evidence="3 10">Carbohydrate degradation; pentose phosphate pathway; D-glyceraldehyde 3-phosphate and beta-D-fructose 6-phosphate from D-ribose 5-phosphate and D-xylulose 5-phosphate (non-oxidative stage): step 2/3.</text>
</comment>
<comment type="catalytic activity">
    <reaction evidence="10">
        <text>D-sedoheptulose 7-phosphate + D-glyceraldehyde 3-phosphate = D-erythrose 4-phosphate + beta-D-fructose 6-phosphate</text>
        <dbReference type="Rhea" id="RHEA:17053"/>
        <dbReference type="ChEBI" id="CHEBI:16897"/>
        <dbReference type="ChEBI" id="CHEBI:57483"/>
        <dbReference type="ChEBI" id="CHEBI:57634"/>
        <dbReference type="ChEBI" id="CHEBI:59776"/>
        <dbReference type="EC" id="2.2.1.2"/>
    </reaction>
</comment>
<organism evidence="11 12">
    <name type="scientific">Humisphaera borealis</name>
    <dbReference type="NCBI Taxonomy" id="2807512"/>
    <lineage>
        <taxon>Bacteria</taxon>
        <taxon>Pseudomonadati</taxon>
        <taxon>Planctomycetota</taxon>
        <taxon>Phycisphaerae</taxon>
        <taxon>Tepidisphaerales</taxon>
        <taxon>Tepidisphaeraceae</taxon>
        <taxon>Humisphaera</taxon>
    </lineage>
</organism>
<evidence type="ECO:0000256" key="6">
    <source>
        <dbReference type="ARBA" id="ARBA00022490"/>
    </source>
</evidence>